<sequence length="256" mass="28256">MAPAQSSVFPSHFVRNKYGDLILRDPTTRVPVAFTATQARAFSRFDDLLRRESGSTTGMQYYPGGYESFVELWDADPACTYGFAKFNPRDGTCVLSSRPAIREDVLAPLPAPKVIRTGIDLPQVGMQTVIRSLAESQTRSYQARDRVESKWTGRAGKKPRYYHSTTPIGHHVPVTQSFRFSSTPEPRVVSTSPTTPTTPIPSTANPTPSSTNTASRQADKGNSTRIDEDDLIAYDFDKDLEGANEEDETMIEGRAA</sequence>
<evidence type="ECO:0000313" key="2">
    <source>
        <dbReference type="EMBL" id="EMD35336.1"/>
    </source>
</evidence>
<dbReference type="HOGENOM" id="CLU_1085859_0_0_1"/>
<dbReference type="OrthoDB" id="2756752at2759"/>
<proteinExistence type="predicted"/>
<protein>
    <submittedName>
        <fullName evidence="2">Uncharacterized protein</fullName>
    </submittedName>
</protein>
<name>M2R9A5_CERS8</name>
<reference evidence="2 3" key="1">
    <citation type="journal article" date="2012" name="Proc. Natl. Acad. Sci. U.S.A.">
        <title>Comparative genomics of Ceriporiopsis subvermispora and Phanerochaete chrysosporium provide insight into selective ligninolysis.</title>
        <authorList>
            <person name="Fernandez-Fueyo E."/>
            <person name="Ruiz-Duenas F.J."/>
            <person name="Ferreira P."/>
            <person name="Floudas D."/>
            <person name="Hibbett D.S."/>
            <person name="Canessa P."/>
            <person name="Larrondo L.F."/>
            <person name="James T.Y."/>
            <person name="Seelenfreund D."/>
            <person name="Lobos S."/>
            <person name="Polanco R."/>
            <person name="Tello M."/>
            <person name="Honda Y."/>
            <person name="Watanabe T."/>
            <person name="Watanabe T."/>
            <person name="Ryu J.S."/>
            <person name="Kubicek C.P."/>
            <person name="Schmoll M."/>
            <person name="Gaskell J."/>
            <person name="Hammel K.E."/>
            <person name="St John F.J."/>
            <person name="Vanden Wymelenberg A."/>
            <person name="Sabat G."/>
            <person name="Splinter BonDurant S."/>
            <person name="Syed K."/>
            <person name="Yadav J.S."/>
            <person name="Doddapaneni H."/>
            <person name="Subramanian V."/>
            <person name="Lavin J.L."/>
            <person name="Oguiza J.A."/>
            <person name="Perez G."/>
            <person name="Pisabarro A.G."/>
            <person name="Ramirez L."/>
            <person name="Santoyo F."/>
            <person name="Master E."/>
            <person name="Coutinho P.M."/>
            <person name="Henrissat B."/>
            <person name="Lombard V."/>
            <person name="Magnuson J.K."/>
            <person name="Kuees U."/>
            <person name="Hori C."/>
            <person name="Igarashi K."/>
            <person name="Samejima M."/>
            <person name="Held B.W."/>
            <person name="Barry K.W."/>
            <person name="LaButti K.M."/>
            <person name="Lapidus A."/>
            <person name="Lindquist E.A."/>
            <person name="Lucas S.M."/>
            <person name="Riley R."/>
            <person name="Salamov A.A."/>
            <person name="Hoffmeister D."/>
            <person name="Schwenk D."/>
            <person name="Hadar Y."/>
            <person name="Yarden O."/>
            <person name="de Vries R.P."/>
            <person name="Wiebenga A."/>
            <person name="Stenlid J."/>
            <person name="Eastwood D."/>
            <person name="Grigoriev I.V."/>
            <person name="Berka R.M."/>
            <person name="Blanchette R.A."/>
            <person name="Kersten P."/>
            <person name="Martinez A.T."/>
            <person name="Vicuna R."/>
            <person name="Cullen D."/>
        </authorList>
    </citation>
    <scope>NUCLEOTIDE SEQUENCE [LARGE SCALE GENOMIC DNA]</scope>
    <source>
        <strain evidence="2 3">B</strain>
    </source>
</reference>
<organism evidence="2 3">
    <name type="scientific">Ceriporiopsis subvermispora (strain B)</name>
    <name type="common">White-rot fungus</name>
    <name type="synonym">Gelatoporia subvermispora</name>
    <dbReference type="NCBI Taxonomy" id="914234"/>
    <lineage>
        <taxon>Eukaryota</taxon>
        <taxon>Fungi</taxon>
        <taxon>Dikarya</taxon>
        <taxon>Basidiomycota</taxon>
        <taxon>Agaricomycotina</taxon>
        <taxon>Agaricomycetes</taxon>
        <taxon>Polyporales</taxon>
        <taxon>Gelatoporiaceae</taxon>
        <taxon>Gelatoporia</taxon>
    </lineage>
</organism>
<accession>M2R9A5</accession>
<evidence type="ECO:0000256" key="1">
    <source>
        <dbReference type="SAM" id="MobiDB-lite"/>
    </source>
</evidence>
<dbReference type="AlphaFoldDB" id="M2R9A5"/>
<feature type="region of interest" description="Disordered" evidence="1">
    <location>
        <begin position="144"/>
        <end position="256"/>
    </location>
</feature>
<dbReference type="Proteomes" id="UP000016930">
    <property type="component" value="Unassembled WGS sequence"/>
</dbReference>
<evidence type="ECO:0000313" key="3">
    <source>
        <dbReference type="Proteomes" id="UP000016930"/>
    </source>
</evidence>
<gene>
    <name evidence="2" type="ORF">CERSUDRAFT_124678</name>
</gene>
<keyword evidence="3" id="KW-1185">Reference proteome</keyword>
<feature type="compositionally biased region" description="Low complexity" evidence="1">
    <location>
        <begin position="181"/>
        <end position="216"/>
    </location>
</feature>
<dbReference type="EMBL" id="KB445800">
    <property type="protein sequence ID" value="EMD35336.1"/>
    <property type="molecule type" value="Genomic_DNA"/>
</dbReference>